<dbReference type="Gene3D" id="3.30.1380.10">
    <property type="match status" value="1"/>
</dbReference>
<evidence type="ECO:0000256" key="7">
    <source>
        <dbReference type="ARBA" id="ARBA00022833"/>
    </source>
</evidence>
<keyword evidence="3" id="KW-0645">Protease</keyword>
<name>A0ABV6JS24_9PROT</name>
<dbReference type="EMBL" id="JBHLUN010000005">
    <property type="protein sequence ID" value="MFC0408275.1"/>
    <property type="molecule type" value="Genomic_DNA"/>
</dbReference>
<comment type="cofactor">
    <cofactor evidence="1">
        <name>Zn(2+)</name>
        <dbReference type="ChEBI" id="CHEBI:29105"/>
    </cofactor>
</comment>
<reference evidence="12 13" key="1">
    <citation type="submission" date="2024-09" db="EMBL/GenBank/DDBJ databases">
        <authorList>
            <person name="Sun Q."/>
            <person name="Mori K."/>
        </authorList>
    </citation>
    <scope>NUCLEOTIDE SEQUENCE [LARGE SCALE GENOMIC DNA]</scope>
    <source>
        <strain evidence="12 13">TBRC 5777</strain>
    </source>
</reference>
<keyword evidence="8" id="KW-0482">Metalloprotease</keyword>
<dbReference type="PANTHER" id="PTHR37425">
    <property type="match status" value="1"/>
</dbReference>
<evidence type="ECO:0000256" key="4">
    <source>
        <dbReference type="ARBA" id="ARBA00022723"/>
    </source>
</evidence>
<keyword evidence="4" id="KW-0479">Metal-binding</keyword>
<comment type="caution">
    <text evidence="12">The sequence shown here is derived from an EMBL/GenBank/DDBJ whole genome shotgun (WGS) entry which is preliminary data.</text>
</comment>
<comment type="similarity">
    <text evidence="10">Belongs to the peptidase M15 family.</text>
</comment>
<sequence>MSRSATHLPRLDCPCCVDAARPPAFRRREVIRASLAAIACTAVVRPALAQSGPPRVLRIQRADAPENSFEGTYWENGRYLRPALEQLDWVLRDLPTAEVTPMDPRLFDVLHAVAQQMDSSETYQVISGYRAPERNAALAKRLARASTVSLHMSGMAADVRLPDRDSYGMARQAAEMQMGGVGLYRHDGFVHLDCGQPRRW</sequence>
<accession>A0ABV6JS24</accession>
<dbReference type="InterPro" id="IPR009045">
    <property type="entry name" value="Zn_M74/Hedgehog-like"/>
</dbReference>
<keyword evidence="6" id="KW-0378">Hydrolase</keyword>
<evidence type="ECO:0000256" key="6">
    <source>
        <dbReference type="ARBA" id="ARBA00022801"/>
    </source>
</evidence>
<dbReference type="RefSeq" id="WP_377044017.1">
    <property type="nucleotide sequence ID" value="NZ_JBHLUN010000005.1"/>
</dbReference>
<evidence type="ECO:0000256" key="11">
    <source>
        <dbReference type="ARBA" id="ARBA00093666"/>
    </source>
</evidence>
<evidence type="ECO:0000256" key="2">
    <source>
        <dbReference type="ARBA" id="ARBA00004776"/>
    </source>
</evidence>
<keyword evidence="9" id="KW-0961">Cell wall biogenesis/degradation</keyword>
<evidence type="ECO:0000256" key="3">
    <source>
        <dbReference type="ARBA" id="ARBA00022670"/>
    </source>
</evidence>
<evidence type="ECO:0000313" key="13">
    <source>
        <dbReference type="Proteomes" id="UP001589865"/>
    </source>
</evidence>
<dbReference type="Proteomes" id="UP001589865">
    <property type="component" value="Unassembled WGS sequence"/>
</dbReference>
<protein>
    <recommendedName>
        <fullName evidence="11">Murein endopeptidase K</fullName>
    </recommendedName>
</protein>
<keyword evidence="5" id="KW-0732">Signal</keyword>
<evidence type="ECO:0000256" key="9">
    <source>
        <dbReference type="ARBA" id="ARBA00023316"/>
    </source>
</evidence>
<dbReference type="PANTHER" id="PTHR37425:SF1">
    <property type="entry name" value="OUTER MEMBRANE PROTEIN"/>
    <property type="match status" value="1"/>
</dbReference>
<evidence type="ECO:0000256" key="5">
    <source>
        <dbReference type="ARBA" id="ARBA00022729"/>
    </source>
</evidence>
<organism evidence="12 13">
    <name type="scientific">Roseomonas elaeocarpi</name>
    <dbReference type="NCBI Taxonomy" id="907779"/>
    <lineage>
        <taxon>Bacteria</taxon>
        <taxon>Pseudomonadati</taxon>
        <taxon>Pseudomonadota</taxon>
        <taxon>Alphaproteobacteria</taxon>
        <taxon>Acetobacterales</taxon>
        <taxon>Roseomonadaceae</taxon>
        <taxon>Roseomonas</taxon>
    </lineage>
</organism>
<evidence type="ECO:0000256" key="10">
    <source>
        <dbReference type="ARBA" id="ARBA00093448"/>
    </source>
</evidence>
<gene>
    <name evidence="12" type="ORF">ACFFGY_08465</name>
</gene>
<keyword evidence="13" id="KW-1185">Reference proteome</keyword>
<comment type="pathway">
    <text evidence="2">Cell wall biogenesis; cell wall polysaccharide biosynthesis.</text>
</comment>
<proteinExistence type="inferred from homology"/>
<evidence type="ECO:0000313" key="12">
    <source>
        <dbReference type="EMBL" id="MFC0408275.1"/>
    </source>
</evidence>
<dbReference type="Pfam" id="PF05951">
    <property type="entry name" value="Peptidase_M15_2"/>
    <property type="match status" value="1"/>
</dbReference>
<dbReference type="SUPFAM" id="SSF55166">
    <property type="entry name" value="Hedgehog/DD-peptidase"/>
    <property type="match status" value="1"/>
</dbReference>
<keyword evidence="7" id="KW-0862">Zinc</keyword>
<dbReference type="InterPro" id="IPR010275">
    <property type="entry name" value="MepK"/>
</dbReference>
<evidence type="ECO:0000256" key="8">
    <source>
        <dbReference type="ARBA" id="ARBA00023049"/>
    </source>
</evidence>
<evidence type="ECO:0000256" key="1">
    <source>
        <dbReference type="ARBA" id="ARBA00001947"/>
    </source>
</evidence>